<sequence length="320" mass="35652">MVISVPFPPQAVSLSDKPDIMPAAIQTPSLQRVEFTDFEKVVAAIEKDGAVILQNFTTPEVVERVNDEVKSYLDADKPWKGKLFPPETRRCTRLVGRSDTVRQEWIGSDKLFGILDHFLSKTTRIFYDDVPTVHTTRPILSTASTIDVRAGAAGQRLHRDDKVHHFDHLDTIKTGYIRSVDVSMSLLVPGVQSTEENGATLVIPGSHLWGDERAPKRTEAVQACMVPGEALLFLGSFYHAGGANRTADQNRPVHGLFFCGGTHRAEENVYMEFDNEQVKTWSEKEQSRMGYATSSPNLGFVDFVSPMHIINGTYDPNHLV</sequence>
<organism evidence="1 2">
    <name type="scientific">Zalaria obscura</name>
    <dbReference type="NCBI Taxonomy" id="2024903"/>
    <lineage>
        <taxon>Eukaryota</taxon>
        <taxon>Fungi</taxon>
        <taxon>Dikarya</taxon>
        <taxon>Ascomycota</taxon>
        <taxon>Pezizomycotina</taxon>
        <taxon>Dothideomycetes</taxon>
        <taxon>Dothideomycetidae</taxon>
        <taxon>Dothideales</taxon>
        <taxon>Zalariaceae</taxon>
        <taxon>Zalaria</taxon>
    </lineage>
</organism>
<keyword evidence="2" id="KW-1185">Reference proteome</keyword>
<reference evidence="1" key="1">
    <citation type="submission" date="2024-02" db="EMBL/GenBank/DDBJ databases">
        <title>Metagenome Assembled Genome of Zalaria obscura JY119.</title>
        <authorList>
            <person name="Vighnesh L."/>
            <person name="Jagadeeshwari U."/>
            <person name="Venkata Ramana C."/>
            <person name="Sasikala C."/>
        </authorList>
    </citation>
    <scope>NUCLEOTIDE SEQUENCE</scope>
    <source>
        <strain evidence="1">JY119</strain>
    </source>
</reference>
<accession>A0ACC3SEL7</accession>
<evidence type="ECO:0000313" key="1">
    <source>
        <dbReference type="EMBL" id="KAK8211298.1"/>
    </source>
</evidence>
<evidence type="ECO:0000313" key="2">
    <source>
        <dbReference type="Proteomes" id="UP001320706"/>
    </source>
</evidence>
<name>A0ACC3SEL7_9PEZI</name>
<dbReference type="EMBL" id="JAMKPW020000014">
    <property type="protein sequence ID" value="KAK8211298.1"/>
    <property type="molecule type" value="Genomic_DNA"/>
</dbReference>
<proteinExistence type="predicted"/>
<comment type="caution">
    <text evidence="1">The sequence shown here is derived from an EMBL/GenBank/DDBJ whole genome shotgun (WGS) entry which is preliminary data.</text>
</comment>
<dbReference type="Proteomes" id="UP001320706">
    <property type="component" value="Unassembled WGS sequence"/>
</dbReference>
<protein>
    <submittedName>
        <fullName evidence="1">Uncharacterized protein</fullName>
    </submittedName>
</protein>
<gene>
    <name evidence="1" type="ORF">M8818_003265</name>
</gene>